<evidence type="ECO:0000259" key="7">
    <source>
        <dbReference type="Pfam" id="PF07980"/>
    </source>
</evidence>
<dbReference type="Proteomes" id="UP000000852">
    <property type="component" value="Chromosome"/>
</dbReference>
<keyword evidence="4" id="KW-0472">Membrane</keyword>
<name>C6Y1U8_PEDHD</name>
<dbReference type="GO" id="GO:0009279">
    <property type="term" value="C:cell outer membrane"/>
    <property type="evidence" value="ECO:0007669"/>
    <property type="project" value="UniProtKB-SubCell"/>
</dbReference>
<feature type="signal peptide" evidence="6">
    <location>
        <begin position="1"/>
        <end position="27"/>
    </location>
</feature>
<evidence type="ECO:0000259" key="8">
    <source>
        <dbReference type="Pfam" id="PF14322"/>
    </source>
</evidence>
<proteinExistence type="inferred from homology"/>
<keyword evidence="10" id="KW-1185">Reference proteome</keyword>
<evidence type="ECO:0000256" key="4">
    <source>
        <dbReference type="ARBA" id="ARBA00023136"/>
    </source>
</evidence>
<comment type="subcellular location">
    <subcellularLocation>
        <location evidence="1">Cell outer membrane</location>
    </subcellularLocation>
</comment>
<comment type="similarity">
    <text evidence="2">Belongs to the SusD family.</text>
</comment>
<dbReference type="Pfam" id="PF07980">
    <property type="entry name" value="SusD_RagB"/>
    <property type="match status" value="1"/>
</dbReference>
<keyword evidence="3 6" id="KW-0732">Signal</keyword>
<evidence type="ECO:0000313" key="9">
    <source>
        <dbReference type="EMBL" id="ACU05090.1"/>
    </source>
</evidence>
<evidence type="ECO:0000256" key="5">
    <source>
        <dbReference type="ARBA" id="ARBA00023237"/>
    </source>
</evidence>
<dbReference type="STRING" id="485917.Phep_2892"/>
<dbReference type="AlphaFoldDB" id="C6Y1U8"/>
<evidence type="ECO:0000313" key="10">
    <source>
        <dbReference type="Proteomes" id="UP000000852"/>
    </source>
</evidence>
<dbReference type="InterPro" id="IPR033985">
    <property type="entry name" value="SusD-like_N"/>
</dbReference>
<dbReference type="SUPFAM" id="SSF48452">
    <property type="entry name" value="TPR-like"/>
    <property type="match status" value="1"/>
</dbReference>
<feature type="chain" id="PRO_5002974593" evidence="6">
    <location>
        <begin position="28"/>
        <end position="624"/>
    </location>
</feature>
<reference evidence="9 10" key="1">
    <citation type="journal article" date="2009" name="Stand. Genomic Sci.">
        <title>Complete genome sequence of Pedobacter heparinus type strain (HIM 762-3).</title>
        <authorList>
            <person name="Han C."/>
            <person name="Spring S."/>
            <person name="Lapidus A."/>
            <person name="Del Rio T.G."/>
            <person name="Tice H."/>
            <person name="Copeland A."/>
            <person name="Cheng J.F."/>
            <person name="Lucas S."/>
            <person name="Chen F."/>
            <person name="Nolan M."/>
            <person name="Bruce D."/>
            <person name="Goodwin L."/>
            <person name="Pitluck S."/>
            <person name="Ivanova N."/>
            <person name="Mavromatis K."/>
            <person name="Mikhailova N."/>
            <person name="Pati A."/>
            <person name="Chen A."/>
            <person name="Palaniappan K."/>
            <person name="Land M."/>
            <person name="Hauser L."/>
            <person name="Chang Y.J."/>
            <person name="Jeffries C.C."/>
            <person name="Saunders E."/>
            <person name="Chertkov O."/>
            <person name="Brettin T."/>
            <person name="Goker M."/>
            <person name="Rohde M."/>
            <person name="Bristow J."/>
            <person name="Eisen J.A."/>
            <person name="Markowitz V."/>
            <person name="Hugenholtz P."/>
            <person name="Kyrpides N.C."/>
            <person name="Klenk H.P."/>
            <person name="Detter J.C."/>
        </authorList>
    </citation>
    <scope>NUCLEOTIDE SEQUENCE [LARGE SCALE GENOMIC DNA]</scope>
    <source>
        <strain evidence="10">ATCC 13125 / DSM 2366 / CIP 104194 / JCM 7457 / NBRC 12017 / NCIMB 9290 / NRRL B-14731 / HIM 762-3</strain>
    </source>
</reference>
<dbReference type="eggNOG" id="COG0436">
    <property type="taxonomic scope" value="Bacteria"/>
</dbReference>
<evidence type="ECO:0000256" key="6">
    <source>
        <dbReference type="SAM" id="SignalP"/>
    </source>
</evidence>
<feature type="domain" description="SusD-like N-terminal" evidence="8">
    <location>
        <begin position="28"/>
        <end position="229"/>
    </location>
</feature>
<dbReference type="InterPro" id="IPR012944">
    <property type="entry name" value="SusD_RagB_dom"/>
</dbReference>
<dbReference type="HOGENOM" id="CLU_015553_1_4_10"/>
<evidence type="ECO:0000256" key="3">
    <source>
        <dbReference type="ARBA" id="ARBA00022729"/>
    </source>
</evidence>
<dbReference type="InterPro" id="IPR011990">
    <property type="entry name" value="TPR-like_helical_dom_sf"/>
</dbReference>
<dbReference type="OrthoDB" id="5694214at2"/>
<accession>C6Y1U8</accession>
<dbReference type="Gene3D" id="1.25.40.390">
    <property type="match status" value="1"/>
</dbReference>
<dbReference type="EMBL" id="CP001681">
    <property type="protein sequence ID" value="ACU05090.1"/>
    <property type="molecule type" value="Genomic_DNA"/>
</dbReference>
<gene>
    <name evidence="9" type="ordered locus">Phep_2892</name>
</gene>
<dbReference type="KEGG" id="phe:Phep_2892"/>
<feature type="domain" description="RagB/SusD" evidence="7">
    <location>
        <begin position="460"/>
        <end position="624"/>
    </location>
</feature>
<keyword evidence="5" id="KW-0998">Cell outer membrane</keyword>
<protein>
    <submittedName>
        <fullName evidence="9">RagB/SusD domain protein</fullName>
    </submittedName>
</protein>
<evidence type="ECO:0000256" key="1">
    <source>
        <dbReference type="ARBA" id="ARBA00004442"/>
    </source>
</evidence>
<dbReference type="RefSeq" id="WP_015808700.1">
    <property type="nucleotide sequence ID" value="NC_013061.1"/>
</dbReference>
<sequence length="624" mass="68781">MKSRFTTKYTILAISLMLLVAPGCKNSFLDETPVSTLTTDVYYKTEAGFEDLVRSCYPLLRNIHQTRSLVLLGTDLFSPGAYNDPKFATTTPNAGSLNQYDAGLNSSLDDFRVLWTLLYTELGRVNTAISRADGVTGMNETLKSTRVSEAKFLRALVLFYLVQQWGDVPMPLTETQSASKVATRIASAEVYKQILADLLDAESKLPPVASNYGRITKGAAQFLLARVYLTRGWNFKNTLGGSNADFTSALQYADKIIAAYPLAANYKDLFPVRSKNPLAQYTGAQNDKNAEIVFSVQYNPDVLTNKTDPAFAVDAAGGNNLHSVFGGTAESFPGTKGRTSDYNRSQPIYPLAAATYRFYDPQNDSRYDHNFLEVGYALLAVTGFKPLPLLDPNLKINIKSGDTVVYYRPWNNPATALKDRGVDVGGTRNYSVINGSEWGGGYNIVNGVAASGFPSGEPIMWKFWQPNIPYGDAYGTFNESIFRSAEAYLIAAEAIVKGATGGQLGTADVYYNKVLNRALGAKVAADPKCAKFPGDIRSLETVSYRATPANISIDLILDERARELLGEYDRWFDLKRTGKLIERVLKYNPWAIKSNTIKDTHYLRPIPQSEIDLSFPAMSQNLGY</sequence>
<evidence type="ECO:0000256" key="2">
    <source>
        <dbReference type="ARBA" id="ARBA00006275"/>
    </source>
</evidence>
<dbReference type="Pfam" id="PF14322">
    <property type="entry name" value="SusD-like_3"/>
    <property type="match status" value="1"/>
</dbReference>
<organism evidence="9 10">
    <name type="scientific">Pedobacter heparinus (strain ATCC 13125 / DSM 2366 / CIP 104194 / JCM 7457 / NBRC 12017 / NCIMB 9290 / NRRL B-14731 / HIM 762-3)</name>
    <dbReference type="NCBI Taxonomy" id="485917"/>
    <lineage>
        <taxon>Bacteria</taxon>
        <taxon>Pseudomonadati</taxon>
        <taxon>Bacteroidota</taxon>
        <taxon>Sphingobacteriia</taxon>
        <taxon>Sphingobacteriales</taxon>
        <taxon>Sphingobacteriaceae</taxon>
        <taxon>Pedobacter</taxon>
    </lineage>
</organism>